<organism evidence="2 3">
    <name type="scientific">Cerrena zonata</name>
    <dbReference type="NCBI Taxonomy" id="2478898"/>
    <lineage>
        <taxon>Eukaryota</taxon>
        <taxon>Fungi</taxon>
        <taxon>Dikarya</taxon>
        <taxon>Basidiomycota</taxon>
        <taxon>Agaricomycotina</taxon>
        <taxon>Agaricomycetes</taxon>
        <taxon>Polyporales</taxon>
        <taxon>Cerrenaceae</taxon>
        <taxon>Cerrena</taxon>
    </lineage>
</organism>
<keyword evidence="3" id="KW-1185">Reference proteome</keyword>
<dbReference type="AlphaFoldDB" id="A0AAW0GYD4"/>
<evidence type="ECO:0000313" key="3">
    <source>
        <dbReference type="Proteomes" id="UP001385951"/>
    </source>
</evidence>
<proteinExistence type="predicted"/>
<sequence length="125" mass="13828">MGASFSIASANMLIIYMFLLTPPPPPHYPITYSHPQATAISRRFQHILDPLLDVPQHISPQNSLTTLNDSVVLLLVQRPILDERDRWTHPQLTPPPPPSSEPPTPSSEVYTLSDPSDLTGICHSS</sequence>
<reference evidence="2 3" key="1">
    <citation type="submission" date="2022-09" db="EMBL/GenBank/DDBJ databases">
        <authorList>
            <person name="Palmer J.M."/>
        </authorList>
    </citation>
    <scope>NUCLEOTIDE SEQUENCE [LARGE SCALE GENOMIC DNA]</scope>
    <source>
        <strain evidence="2 3">DSM 7382</strain>
    </source>
</reference>
<evidence type="ECO:0000256" key="1">
    <source>
        <dbReference type="SAM" id="MobiDB-lite"/>
    </source>
</evidence>
<evidence type="ECO:0000313" key="2">
    <source>
        <dbReference type="EMBL" id="KAK7696320.1"/>
    </source>
</evidence>
<comment type="caution">
    <text evidence="2">The sequence shown here is derived from an EMBL/GenBank/DDBJ whole genome shotgun (WGS) entry which is preliminary data.</text>
</comment>
<feature type="region of interest" description="Disordered" evidence="1">
    <location>
        <begin position="85"/>
        <end position="125"/>
    </location>
</feature>
<feature type="compositionally biased region" description="Pro residues" evidence="1">
    <location>
        <begin position="92"/>
        <end position="105"/>
    </location>
</feature>
<dbReference type="EMBL" id="JASBNA010000001">
    <property type="protein sequence ID" value="KAK7696320.1"/>
    <property type="molecule type" value="Genomic_DNA"/>
</dbReference>
<dbReference type="Proteomes" id="UP001385951">
    <property type="component" value="Unassembled WGS sequence"/>
</dbReference>
<gene>
    <name evidence="2" type="ORF">QCA50_000974</name>
</gene>
<protein>
    <submittedName>
        <fullName evidence="2">Uncharacterized protein</fullName>
    </submittedName>
</protein>
<name>A0AAW0GYD4_9APHY</name>
<accession>A0AAW0GYD4</accession>
<feature type="compositionally biased region" description="Polar residues" evidence="1">
    <location>
        <begin position="109"/>
        <end position="125"/>
    </location>
</feature>